<keyword evidence="4" id="KW-0238">DNA-binding</keyword>
<evidence type="ECO:0000313" key="6">
    <source>
        <dbReference type="EMBL" id="MFC4335957.1"/>
    </source>
</evidence>
<evidence type="ECO:0000256" key="4">
    <source>
        <dbReference type="ARBA" id="ARBA00023125"/>
    </source>
</evidence>
<keyword evidence="3" id="KW-0411">Iron-sulfur</keyword>
<reference evidence="7" key="1">
    <citation type="journal article" date="2019" name="Int. J. Syst. Evol. Microbiol.">
        <title>The Global Catalogue of Microorganisms (GCM) 10K type strain sequencing project: providing services to taxonomists for standard genome sequencing and annotation.</title>
        <authorList>
            <consortium name="The Broad Institute Genomics Platform"/>
            <consortium name="The Broad Institute Genome Sequencing Center for Infectious Disease"/>
            <person name="Wu L."/>
            <person name="Ma J."/>
        </authorList>
    </citation>
    <scope>NUCLEOTIDE SEQUENCE [LARGE SCALE GENOMIC DNA]</scope>
    <source>
        <strain evidence="7">IBRC-M 10908</strain>
    </source>
</reference>
<name>A0ABV8TZW2_9ACTN</name>
<gene>
    <name evidence="6" type="primary">soxR</name>
    <name evidence="6" type="ORF">ACFPET_12155</name>
</gene>
<dbReference type="SMART" id="SM00422">
    <property type="entry name" value="HTH_MERR"/>
    <property type="match status" value="1"/>
</dbReference>
<dbReference type="NCBIfam" id="TIGR01950">
    <property type="entry name" value="SoxR"/>
    <property type="match status" value="1"/>
</dbReference>
<keyword evidence="1" id="KW-0001">2Fe-2S</keyword>
<dbReference type="SUPFAM" id="SSF46955">
    <property type="entry name" value="Putative DNA-binding domain"/>
    <property type="match status" value="1"/>
</dbReference>
<keyword evidence="7" id="KW-1185">Reference proteome</keyword>
<dbReference type="PROSITE" id="PS50937">
    <property type="entry name" value="HTH_MERR_2"/>
    <property type="match status" value="1"/>
</dbReference>
<sequence length="148" mass="16682">MVLSEMTIGEFSDRCGASQPTLRFYEDKGLIRSHRTSGNQRRYHRRELRRVAFIRASQAVGMSLAEIKEALDRLPGNRTPTPKDWQSISTIWRERLDAKIATLVTLRDDLDGCVGCGCLSAKNCALVNPDDTAPRAEGRYNTLEPDTR</sequence>
<dbReference type="Pfam" id="PF13411">
    <property type="entry name" value="MerR_1"/>
    <property type="match status" value="1"/>
</dbReference>
<evidence type="ECO:0000256" key="2">
    <source>
        <dbReference type="ARBA" id="ARBA00023004"/>
    </source>
</evidence>
<keyword evidence="1" id="KW-0479">Metal-binding</keyword>
<dbReference type="PANTHER" id="PTHR30204:SF0">
    <property type="entry name" value="REDOX-SENSITIVE TRANSCRIPTIONAL ACTIVATOR SOXR"/>
    <property type="match status" value="1"/>
</dbReference>
<dbReference type="EMBL" id="JBHSDK010000015">
    <property type="protein sequence ID" value="MFC4335957.1"/>
    <property type="molecule type" value="Genomic_DNA"/>
</dbReference>
<dbReference type="RefSeq" id="WP_380621322.1">
    <property type="nucleotide sequence ID" value="NZ_JBHSDK010000015.1"/>
</dbReference>
<evidence type="ECO:0000256" key="3">
    <source>
        <dbReference type="ARBA" id="ARBA00023014"/>
    </source>
</evidence>
<feature type="domain" description="HTH merR-type" evidence="5">
    <location>
        <begin position="5"/>
        <end position="73"/>
    </location>
</feature>
<dbReference type="Proteomes" id="UP001595823">
    <property type="component" value="Unassembled WGS sequence"/>
</dbReference>
<proteinExistence type="predicted"/>
<dbReference type="Gene3D" id="1.10.1660.10">
    <property type="match status" value="1"/>
</dbReference>
<comment type="caution">
    <text evidence="6">The sequence shown here is derived from an EMBL/GenBank/DDBJ whole genome shotgun (WGS) entry which is preliminary data.</text>
</comment>
<dbReference type="InterPro" id="IPR047057">
    <property type="entry name" value="MerR_fam"/>
</dbReference>
<dbReference type="InterPro" id="IPR000551">
    <property type="entry name" value="MerR-type_HTH_dom"/>
</dbReference>
<organism evidence="6 7">
    <name type="scientific">Salininema proteolyticum</name>
    <dbReference type="NCBI Taxonomy" id="1607685"/>
    <lineage>
        <taxon>Bacteria</taxon>
        <taxon>Bacillati</taxon>
        <taxon>Actinomycetota</taxon>
        <taxon>Actinomycetes</taxon>
        <taxon>Glycomycetales</taxon>
        <taxon>Glycomycetaceae</taxon>
        <taxon>Salininema</taxon>
    </lineage>
</organism>
<evidence type="ECO:0000313" key="7">
    <source>
        <dbReference type="Proteomes" id="UP001595823"/>
    </source>
</evidence>
<dbReference type="PRINTS" id="PR00040">
    <property type="entry name" value="HTHMERR"/>
</dbReference>
<dbReference type="InterPro" id="IPR010211">
    <property type="entry name" value="Redox-sen_tscrpt-act_SoxR"/>
</dbReference>
<evidence type="ECO:0000256" key="1">
    <source>
        <dbReference type="ARBA" id="ARBA00022714"/>
    </source>
</evidence>
<evidence type="ECO:0000259" key="5">
    <source>
        <dbReference type="PROSITE" id="PS50937"/>
    </source>
</evidence>
<keyword evidence="2" id="KW-0408">Iron</keyword>
<dbReference type="InterPro" id="IPR009061">
    <property type="entry name" value="DNA-bd_dom_put_sf"/>
</dbReference>
<accession>A0ABV8TZW2</accession>
<protein>
    <submittedName>
        <fullName evidence="6">Redox-sensitive transcriptional activator SoxR</fullName>
    </submittedName>
</protein>
<dbReference type="PANTHER" id="PTHR30204">
    <property type="entry name" value="REDOX-CYCLING DRUG-SENSING TRANSCRIPTIONAL ACTIVATOR SOXR"/>
    <property type="match status" value="1"/>
</dbReference>